<evidence type="ECO:0000256" key="8">
    <source>
        <dbReference type="SAM" id="Coils"/>
    </source>
</evidence>
<feature type="domain" description="Guanylate cyclase" evidence="10">
    <location>
        <begin position="237"/>
        <end position="357"/>
    </location>
</feature>
<dbReference type="Gene3D" id="3.30.70.1230">
    <property type="entry name" value="Nucleotide cyclase"/>
    <property type="match status" value="1"/>
</dbReference>
<dbReference type="Pfam" id="PF00211">
    <property type="entry name" value="Guanylate_cyc"/>
    <property type="match status" value="1"/>
</dbReference>
<evidence type="ECO:0000256" key="5">
    <source>
        <dbReference type="ARBA" id="ARBA00023136"/>
    </source>
</evidence>
<dbReference type="GO" id="GO:0001653">
    <property type="term" value="F:peptide receptor activity"/>
    <property type="evidence" value="ECO:0007669"/>
    <property type="project" value="TreeGrafter"/>
</dbReference>
<proteinExistence type="inferred from homology"/>
<dbReference type="EMBL" id="CP001715">
    <property type="protein sequence ID" value="ACV33845.1"/>
    <property type="molecule type" value="Genomic_DNA"/>
</dbReference>
<keyword evidence="6 7" id="KW-0456">Lyase</keyword>
<evidence type="ECO:0000256" key="4">
    <source>
        <dbReference type="ARBA" id="ARBA00022989"/>
    </source>
</evidence>
<dbReference type="eggNOG" id="COG2114">
    <property type="taxonomic scope" value="Bacteria"/>
</dbReference>
<dbReference type="HOGENOM" id="CLU_001072_14_1_4"/>
<evidence type="ECO:0000256" key="7">
    <source>
        <dbReference type="RuleBase" id="RU000405"/>
    </source>
</evidence>
<dbReference type="GO" id="GO:0004383">
    <property type="term" value="F:guanylate cyclase activity"/>
    <property type="evidence" value="ECO:0007669"/>
    <property type="project" value="UniProtKB-EC"/>
</dbReference>
<dbReference type="EC" id="4.6.1.2" evidence="11"/>
<keyword evidence="4 9" id="KW-1133">Transmembrane helix</keyword>
<feature type="transmembrane region" description="Helical" evidence="9">
    <location>
        <begin position="109"/>
        <end position="126"/>
    </location>
</feature>
<evidence type="ECO:0000259" key="10">
    <source>
        <dbReference type="PROSITE" id="PS50125"/>
    </source>
</evidence>
<dbReference type="GO" id="GO:0000166">
    <property type="term" value="F:nucleotide binding"/>
    <property type="evidence" value="ECO:0007669"/>
    <property type="project" value="UniProtKB-KW"/>
</dbReference>
<dbReference type="PANTHER" id="PTHR11920">
    <property type="entry name" value="GUANYLYL CYCLASE"/>
    <property type="match status" value="1"/>
</dbReference>
<evidence type="ECO:0000313" key="11">
    <source>
        <dbReference type="EMBL" id="ACV33845.1"/>
    </source>
</evidence>
<dbReference type="SMART" id="SM00044">
    <property type="entry name" value="CYCc"/>
    <property type="match status" value="1"/>
</dbReference>
<evidence type="ECO:0000256" key="2">
    <source>
        <dbReference type="ARBA" id="ARBA00022692"/>
    </source>
</evidence>
<dbReference type="GO" id="GO:0005886">
    <property type="term" value="C:plasma membrane"/>
    <property type="evidence" value="ECO:0007669"/>
    <property type="project" value="TreeGrafter"/>
</dbReference>
<keyword evidence="3" id="KW-0547">Nucleotide-binding</keyword>
<organism evidence="11">
    <name type="scientific">Accumulibacter regalis</name>
    <dbReference type="NCBI Taxonomy" id="522306"/>
    <lineage>
        <taxon>Bacteria</taxon>
        <taxon>Pseudomonadati</taxon>
        <taxon>Pseudomonadota</taxon>
        <taxon>Betaproteobacteria</taxon>
        <taxon>Candidatus Accumulibacter</taxon>
    </lineage>
</organism>
<comment type="similarity">
    <text evidence="7">Belongs to the adenylyl cyclase class-4/guanylyl cyclase family.</text>
</comment>
<dbReference type="InterPro" id="IPR050401">
    <property type="entry name" value="Cyclic_nucleotide_synthase"/>
</dbReference>
<dbReference type="InterPro" id="IPR018297">
    <property type="entry name" value="A/G_cyclase_CS"/>
</dbReference>
<feature type="transmembrane region" description="Helical" evidence="9">
    <location>
        <begin position="135"/>
        <end position="159"/>
    </location>
</feature>
<evidence type="ECO:0000256" key="6">
    <source>
        <dbReference type="ARBA" id="ARBA00023239"/>
    </source>
</evidence>
<accession>C7RL23</accession>
<dbReference type="GO" id="GO:0035556">
    <property type="term" value="P:intracellular signal transduction"/>
    <property type="evidence" value="ECO:0007669"/>
    <property type="project" value="InterPro"/>
</dbReference>
<dbReference type="AlphaFoldDB" id="C7RL23"/>
<feature type="transmembrane region" description="Helical" evidence="9">
    <location>
        <begin position="85"/>
        <end position="103"/>
    </location>
</feature>
<evidence type="ECO:0000256" key="3">
    <source>
        <dbReference type="ARBA" id="ARBA00022741"/>
    </source>
</evidence>
<keyword evidence="8" id="KW-0175">Coiled coil</keyword>
<dbReference type="SUPFAM" id="SSF55073">
    <property type="entry name" value="Nucleotide cyclase"/>
    <property type="match status" value="1"/>
</dbReference>
<reference evidence="11" key="1">
    <citation type="submission" date="2009-08" db="EMBL/GenBank/DDBJ databases">
        <authorList>
            <consortium name="US DOE Joint Genome Institute"/>
            <person name="Lucas S."/>
            <person name="Copeland A."/>
            <person name="Lapidus A."/>
            <person name="Glavina del Rio T."/>
            <person name="Dalin E."/>
            <person name="Tice H."/>
            <person name="Bruce D."/>
            <person name="Barry K."/>
            <person name="Pitluck S."/>
            <person name="Lowry S."/>
            <person name="Larimer F."/>
            <person name="Land M."/>
            <person name="Hauser L."/>
            <person name="Kyrpides N."/>
            <person name="Ivanova N."/>
            <person name="McMahon K.D."/>
            <person name="Hugenholtz P."/>
        </authorList>
    </citation>
    <scope>NUCLEOTIDE SEQUENCE</scope>
    <source>
        <strain evidence="11">UW-1</strain>
    </source>
</reference>
<sequence length="412" mass="45098">MSGKDSTGDFVYTDVGFRHYRRRRAERLLRTGTVLLLAYAVVWSGVALVRGDWLTLALQSISFCGAAWVWYCLARGQLGLASHSYFWVVIPVVVCLVALEGIAGPFRSMNHYHLLPLTVGAYLLFFEHGERARRLYAGGCLAIFVSVELGLLTLPALGLPYPPEAQRAGRWILFFASFASLMYVAELFLADLAEAEKQLAGANTRLEELLENMLPASISQRLRREGRTFADAFGECSVLFADIVGYTTLSESVPNVVNLLDAIFSRFDDLTEHCGLEKIKTIGDAYMVAAGIPEARPDHASALAELALRMQAAIKEFPGLAIRIGINSGAVVAGVIGKKRFIYDLWGDTVNIAARMESQGISGEIQISEATRAMLPASFVCEERGEIHIKGKGPMRVFLLKGRLQQDAATSG</sequence>
<gene>
    <name evidence="11" type="ordered locus">CAP2UW1_0494</name>
</gene>
<dbReference type="GO" id="GO:0007168">
    <property type="term" value="P:receptor guanylyl cyclase signaling pathway"/>
    <property type="evidence" value="ECO:0007669"/>
    <property type="project" value="TreeGrafter"/>
</dbReference>
<protein>
    <submittedName>
        <fullName evidence="11">Adenylate/guanylate cyclase</fullName>
        <ecNumber evidence="11">4.6.1.2</ecNumber>
    </submittedName>
</protein>
<dbReference type="CDD" id="cd07302">
    <property type="entry name" value="CHD"/>
    <property type="match status" value="1"/>
</dbReference>
<feature type="coiled-coil region" evidence="8">
    <location>
        <begin position="185"/>
        <end position="212"/>
    </location>
</feature>
<dbReference type="PANTHER" id="PTHR11920:SF335">
    <property type="entry name" value="GUANYLATE CYCLASE"/>
    <property type="match status" value="1"/>
</dbReference>
<dbReference type="InterPro" id="IPR001054">
    <property type="entry name" value="A/G_cyclase"/>
</dbReference>
<dbReference type="STRING" id="522306.CAP2UW1_0494"/>
<keyword evidence="2 9" id="KW-0812">Transmembrane</keyword>
<dbReference type="PROSITE" id="PS00452">
    <property type="entry name" value="GUANYLATE_CYCLASE_1"/>
    <property type="match status" value="1"/>
</dbReference>
<feature type="transmembrane region" description="Helical" evidence="9">
    <location>
        <begin position="53"/>
        <end position="73"/>
    </location>
</feature>
<evidence type="ECO:0000256" key="9">
    <source>
        <dbReference type="SAM" id="Phobius"/>
    </source>
</evidence>
<feature type="transmembrane region" description="Helical" evidence="9">
    <location>
        <begin position="28"/>
        <end position="47"/>
    </location>
</feature>
<dbReference type="InterPro" id="IPR029787">
    <property type="entry name" value="Nucleotide_cyclase"/>
</dbReference>
<evidence type="ECO:0000256" key="1">
    <source>
        <dbReference type="ARBA" id="ARBA00004370"/>
    </source>
</evidence>
<dbReference type="GO" id="GO:0004016">
    <property type="term" value="F:adenylate cyclase activity"/>
    <property type="evidence" value="ECO:0007669"/>
    <property type="project" value="TreeGrafter"/>
</dbReference>
<feature type="transmembrane region" description="Helical" evidence="9">
    <location>
        <begin position="171"/>
        <end position="189"/>
    </location>
</feature>
<dbReference type="PROSITE" id="PS50125">
    <property type="entry name" value="GUANYLATE_CYCLASE_2"/>
    <property type="match status" value="1"/>
</dbReference>
<comment type="subcellular location">
    <subcellularLocation>
        <location evidence="1">Membrane</location>
    </subcellularLocation>
</comment>
<reference evidence="11" key="2">
    <citation type="submission" date="2009-09" db="EMBL/GenBank/DDBJ databases">
        <title>Complete sequence of chromosome of Candidatus Accumulibacter phosphatis clade IIA str. UW-1.</title>
        <authorList>
            <consortium name="US DOE Joint Genome Institute"/>
            <person name="Martin H.G."/>
            <person name="Ivanova N."/>
            <person name="Kunin V."/>
            <person name="Warnecke F."/>
            <person name="Barry K."/>
            <person name="He S."/>
            <person name="Salamov A."/>
            <person name="Szeto E."/>
            <person name="Dalin E."/>
            <person name="Pangilinan J.L."/>
            <person name="Lapidus A."/>
            <person name="Lowry S."/>
            <person name="Kyrpides N.C."/>
            <person name="McMahon K.D."/>
            <person name="Hugenholtz P."/>
        </authorList>
    </citation>
    <scope>NUCLEOTIDE SEQUENCE [LARGE SCALE GENOMIC DNA]</scope>
    <source>
        <strain evidence="11">UW-1</strain>
    </source>
</reference>
<keyword evidence="5 9" id="KW-0472">Membrane</keyword>
<dbReference type="KEGG" id="app:CAP2UW1_0494"/>
<name>C7RL23_ACCRE</name>